<protein>
    <submittedName>
        <fullName evidence="1">Uncharacterized protein</fullName>
    </submittedName>
</protein>
<evidence type="ECO:0000313" key="2">
    <source>
        <dbReference type="Proteomes" id="UP001162483"/>
    </source>
</evidence>
<evidence type="ECO:0000313" key="1">
    <source>
        <dbReference type="EMBL" id="CAI9541539.1"/>
    </source>
</evidence>
<reference evidence="1" key="1">
    <citation type="submission" date="2023-05" db="EMBL/GenBank/DDBJ databases">
        <authorList>
            <person name="Stuckert A."/>
        </authorList>
    </citation>
    <scope>NUCLEOTIDE SEQUENCE</scope>
</reference>
<sequence length="56" mass="6123">MLFISTDHCIGVFLDVSDTMSVPPSVRMPATVLQSRYESLIATITSEKKNSSIYAA</sequence>
<gene>
    <name evidence="1" type="ORF">SPARVUS_LOCUS1930893</name>
</gene>
<comment type="caution">
    <text evidence="1">The sequence shown here is derived from an EMBL/GenBank/DDBJ whole genome shotgun (WGS) entry which is preliminary data.</text>
</comment>
<name>A0ABN9AZQ4_9NEOB</name>
<proteinExistence type="predicted"/>
<accession>A0ABN9AZQ4</accession>
<dbReference type="Proteomes" id="UP001162483">
    <property type="component" value="Unassembled WGS sequence"/>
</dbReference>
<keyword evidence="2" id="KW-1185">Reference proteome</keyword>
<dbReference type="EMBL" id="CATNWA010001924">
    <property type="protein sequence ID" value="CAI9541539.1"/>
    <property type="molecule type" value="Genomic_DNA"/>
</dbReference>
<feature type="non-terminal residue" evidence="1">
    <location>
        <position position="56"/>
    </location>
</feature>
<organism evidence="1 2">
    <name type="scientific">Staurois parvus</name>
    <dbReference type="NCBI Taxonomy" id="386267"/>
    <lineage>
        <taxon>Eukaryota</taxon>
        <taxon>Metazoa</taxon>
        <taxon>Chordata</taxon>
        <taxon>Craniata</taxon>
        <taxon>Vertebrata</taxon>
        <taxon>Euteleostomi</taxon>
        <taxon>Amphibia</taxon>
        <taxon>Batrachia</taxon>
        <taxon>Anura</taxon>
        <taxon>Neobatrachia</taxon>
        <taxon>Ranoidea</taxon>
        <taxon>Ranidae</taxon>
        <taxon>Staurois</taxon>
    </lineage>
</organism>